<organism evidence="1 2">
    <name type="scientific">Rubus argutus</name>
    <name type="common">Southern blackberry</name>
    <dbReference type="NCBI Taxonomy" id="59490"/>
    <lineage>
        <taxon>Eukaryota</taxon>
        <taxon>Viridiplantae</taxon>
        <taxon>Streptophyta</taxon>
        <taxon>Embryophyta</taxon>
        <taxon>Tracheophyta</taxon>
        <taxon>Spermatophyta</taxon>
        <taxon>Magnoliopsida</taxon>
        <taxon>eudicotyledons</taxon>
        <taxon>Gunneridae</taxon>
        <taxon>Pentapetalae</taxon>
        <taxon>rosids</taxon>
        <taxon>fabids</taxon>
        <taxon>Rosales</taxon>
        <taxon>Rosaceae</taxon>
        <taxon>Rosoideae</taxon>
        <taxon>Rosoideae incertae sedis</taxon>
        <taxon>Rubus</taxon>
    </lineage>
</organism>
<dbReference type="AlphaFoldDB" id="A0AAW1X1Z3"/>
<dbReference type="Proteomes" id="UP001457282">
    <property type="component" value="Unassembled WGS sequence"/>
</dbReference>
<reference evidence="1 2" key="1">
    <citation type="journal article" date="2023" name="G3 (Bethesda)">
        <title>A chromosome-length genome assembly and annotation of blackberry (Rubus argutus, cv. 'Hillquist').</title>
        <authorList>
            <person name="Bruna T."/>
            <person name="Aryal R."/>
            <person name="Dudchenko O."/>
            <person name="Sargent D.J."/>
            <person name="Mead D."/>
            <person name="Buti M."/>
            <person name="Cavallini A."/>
            <person name="Hytonen T."/>
            <person name="Andres J."/>
            <person name="Pham M."/>
            <person name="Weisz D."/>
            <person name="Mascagni F."/>
            <person name="Usai G."/>
            <person name="Natali L."/>
            <person name="Bassil N."/>
            <person name="Fernandez G.E."/>
            <person name="Lomsadze A."/>
            <person name="Armour M."/>
            <person name="Olukolu B."/>
            <person name="Poorten T."/>
            <person name="Britton C."/>
            <person name="Davik J."/>
            <person name="Ashrafi H."/>
            <person name="Aiden E.L."/>
            <person name="Borodovsky M."/>
            <person name="Worthington M."/>
        </authorList>
    </citation>
    <scope>NUCLEOTIDE SEQUENCE [LARGE SCALE GENOMIC DNA]</scope>
    <source>
        <strain evidence="1">PI 553951</strain>
    </source>
</reference>
<name>A0AAW1X1Z3_RUBAR</name>
<accession>A0AAW1X1Z3</accession>
<dbReference type="EMBL" id="JBEDUW010000005">
    <property type="protein sequence ID" value="KAK9929687.1"/>
    <property type="molecule type" value="Genomic_DNA"/>
</dbReference>
<sequence>MVEKVVALWGRGAVISAAAERTNGRRRLGWQRGLDMARLTAERRIGWWSGQIDGGRDEAARWRGVGWIDSGGGVNLQVVEARERAEAASDEPWAAMGIDCG</sequence>
<keyword evidence="2" id="KW-1185">Reference proteome</keyword>
<evidence type="ECO:0000313" key="1">
    <source>
        <dbReference type="EMBL" id="KAK9929687.1"/>
    </source>
</evidence>
<protein>
    <recommendedName>
        <fullName evidence="3">MHC class I antigen</fullName>
    </recommendedName>
</protein>
<comment type="caution">
    <text evidence="1">The sequence shown here is derived from an EMBL/GenBank/DDBJ whole genome shotgun (WGS) entry which is preliminary data.</text>
</comment>
<evidence type="ECO:0000313" key="2">
    <source>
        <dbReference type="Proteomes" id="UP001457282"/>
    </source>
</evidence>
<gene>
    <name evidence="1" type="ORF">M0R45_026775</name>
</gene>
<evidence type="ECO:0008006" key="3">
    <source>
        <dbReference type="Google" id="ProtNLM"/>
    </source>
</evidence>
<proteinExistence type="predicted"/>